<feature type="compositionally biased region" description="Polar residues" evidence="1">
    <location>
        <begin position="72"/>
        <end position="91"/>
    </location>
</feature>
<dbReference type="EMBL" id="HBGA01056796">
    <property type="protein sequence ID" value="CAD9009811.1"/>
    <property type="molecule type" value="Transcribed_RNA"/>
</dbReference>
<sequence length="101" mass="10752">MCQPARGHPLPSPAPPGPAVDQVHQQPSPHTPFLSPPPDFVFELSSFGSCGVWQTRILLSLHRRPKGPYGTRTPSSVPGPTPIRQTPTHGSTRPVGALVPP</sequence>
<evidence type="ECO:0000313" key="2">
    <source>
        <dbReference type="EMBL" id="CAD9009811.1"/>
    </source>
</evidence>
<name>A0A7S1IEA3_9EUGL</name>
<dbReference type="AlphaFoldDB" id="A0A7S1IEA3"/>
<proteinExistence type="predicted"/>
<gene>
    <name evidence="2" type="ORF">EGYM00392_LOCUS20906</name>
</gene>
<accession>A0A7S1IEA3</accession>
<evidence type="ECO:0000256" key="1">
    <source>
        <dbReference type="SAM" id="MobiDB-lite"/>
    </source>
</evidence>
<feature type="region of interest" description="Disordered" evidence="1">
    <location>
        <begin position="1"/>
        <end position="38"/>
    </location>
</feature>
<protein>
    <submittedName>
        <fullName evidence="2">Uncharacterized protein</fullName>
    </submittedName>
</protein>
<organism evidence="2">
    <name type="scientific">Eutreptiella gymnastica</name>
    <dbReference type="NCBI Taxonomy" id="73025"/>
    <lineage>
        <taxon>Eukaryota</taxon>
        <taxon>Discoba</taxon>
        <taxon>Euglenozoa</taxon>
        <taxon>Euglenida</taxon>
        <taxon>Spirocuta</taxon>
        <taxon>Euglenophyceae</taxon>
        <taxon>Eutreptiales</taxon>
        <taxon>Eutreptiaceae</taxon>
        <taxon>Eutreptiella</taxon>
    </lineage>
</organism>
<feature type="region of interest" description="Disordered" evidence="1">
    <location>
        <begin position="62"/>
        <end position="101"/>
    </location>
</feature>
<reference evidence="2" key="1">
    <citation type="submission" date="2021-01" db="EMBL/GenBank/DDBJ databases">
        <authorList>
            <person name="Corre E."/>
            <person name="Pelletier E."/>
            <person name="Niang G."/>
            <person name="Scheremetjew M."/>
            <person name="Finn R."/>
            <person name="Kale V."/>
            <person name="Holt S."/>
            <person name="Cochrane G."/>
            <person name="Meng A."/>
            <person name="Brown T."/>
            <person name="Cohen L."/>
        </authorList>
    </citation>
    <scope>NUCLEOTIDE SEQUENCE</scope>
    <source>
        <strain evidence="2">NIES-381</strain>
    </source>
</reference>